<dbReference type="InterPro" id="IPR011008">
    <property type="entry name" value="Dimeric_a/b-barrel"/>
</dbReference>
<dbReference type="AlphaFoldDB" id="A0A0D2CFK5"/>
<dbReference type="VEuPathDB" id="FungiDB:PV07_05679"/>
<evidence type="ECO:0000313" key="4">
    <source>
        <dbReference type="Proteomes" id="UP000054466"/>
    </source>
</evidence>
<dbReference type="STRING" id="569365.A0A0D2CFK5"/>
<feature type="domain" description="EthD" evidence="2">
    <location>
        <begin position="25"/>
        <end position="120"/>
    </location>
</feature>
<comment type="similarity">
    <text evidence="1">Belongs to the tpcK family.</text>
</comment>
<dbReference type="EMBL" id="KN847042">
    <property type="protein sequence ID" value="KIW29893.1"/>
    <property type="molecule type" value="Genomic_DNA"/>
</dbReference>
<dbReference type="Gene3D" id="3.30.70.100">
    <property type="match status" value="1"/>
</dbReference>
<accession>A0A0D2CFK5</accession>
<dbReference type="Proteomes" id="UP000054466">
    <property type="component" value="Unassembled WGS sequence"/>
</dbReference>
<evidence type="ECO:0000256" key="1">
    <source>
        <dbReference type="ARBA" id="ARBA00005986"/>
    </source>
</evidence>
<dbReference type="InterPro" id="IPR009799">
    <property type="entry name" value="EthD_dom"/>
</dbReference>
<sequence length="142" mass="15866">MGEANVPAGLGFQKTFRFTELVYRKPGITHEQFIDHYVNVHIPLAVETGRKYNVIHYSVQFTGQKQREKAQELFGKGFSNFLDCDAITTIAFTDEASAIAATKDPDWMGKVVADCVHFIKDDGVQLTTGWEYVANKDGVTVC</sequence>
<dbReference type="RefSeq" id="XP_016250109.1">
    <property type="nucleotide sequence ID" value="XM_016392590.1"/>
</dbReference>
<protein>
    <recommendedName>
        <fullName evidence="2">EthD domain-containing protein</fullName>
    </recommendedName>
</protein>
<dbReference type="GeneID" id="27344873"/>
<dbReference type="GO" id="GO:0016491">
    <property type="term" value="F:oxidoreductase activity"/>
    <property type="evidence" value="ECO:0007669"/>
    <property type="project" value="InterPro"/>
</dbReference>
<name>A0A0D2CFK5_9EURO</name>
<dbReference type="OrthoDB" id="4131992at2759"/>
<organism evidence="3 4">
    <name type="scientific">Cladophialophora immunda</name>
    <dbReference type="NCBI Taxonomy" id="569365"/>
    <lineage>
        <taxon>Eukaryota</taxon>
        <taxon>Fungi</taxon>
        <taxon>Dikarya</taxon>
        <taxon>Ascomycota</taxon>
        <taxon>Pezizomycotina</taxon>
        <taxon>Eurotiomycetes</taxon>
        <taxon>Chaetothyriomycetidae</taxon>
        <taxon>Chaetothyriales</taxon>
        <taxon>Herpotrichiellaceae</taxon>
        <taxon>Cladophialophora</taxon>
    </lineage>
</organism>
<proteinExistence type="inferred from homology"/>
<evidence type="ECO:0000259" key="2">
    <source>
        <dbReference type="Pfam" id="PF07110"/>
    </source>
</evidence>
<keyword evidence="4" id="KW-1185">Reference proteome</keyword>
<dbReference type="Pfam" id="PF07110">
    <property type="entry name" value="EthD"/>
    <property type="match status" value="1"/>
</dbReference>
<evidence type="ECO:0000313" key="3">
    <source>
        <dbReference type="EMBL" id="KIW29893.1"/>
    </source>
</evidence>
<reference evidence="3 4" key="1">
    <citation type="submission" date="2015-01" db="EMBL/GenBank/DDBJ databases">
        <title>The Genome Sequence of Cladophialophora immunda CBS83496.</title>
        <authorList>
            <consortium name="The Broad Institute Genomics Platform"/>
            <person name="Cuomo C."/>
            <person name="de Hoog S."/>
            <person name="Gorbushina A."/>
            <person name="Stielow B."/>
            <person name="Teixiera M."/>
            <person name="Abouelleil A."/>
            <person name="Chapman S.B."/>
            <person name="Priest M."/>
            <person name="Young S.K."/>
            <person name="Wortman J."/>
            <person name="Nusbaum C."/>
            <person name="Birren B."/>
        </authorList>
    </citation>
    <scope>NUCLEOTIDE SEQUENCE [LARGE SCALE GENOMIC DNA]</scope>
    <source>
        <strain evidence="3 4">CBS 83496</strain>
    </source>
</reference>
<gene>
    <name evidence="3" type="ORF">PV07_05679</name>
</gene>
<dbReference type="SUPFAM" id="SSF54909">
    <property type="entry name" value="Dimeric alpha+beta barrel"/>
    <property type="match status" value="1"/>
</dbReference>
<dbReference type="HOGENOM" id="CLU_115019_0_1_1"/>